<organism evidence="1 2">
    <name type="scientific">Chenopodium quinoa</name>
    <name type="common">Quinoa</name>
    <dbReference type="NCBI Taxonomy" id="63459"/>
    <lineage>
        <taxon>Eukaryota</taxon>
        <taxon>Viridiplantae</taxon>
        <taxon>Streptophyta</taxon>
        <taxon>Embryophyta</taxon>
        <taxon>Tracheophyta</taxon>
        <taxon>Spermatophyta</taxon>
        <taxon>Magnoliopsida</taxon>
        <taxon>eudicotyledons</taxon>
        <taxon>Gunneridae</taxon>
        <taxon>Pentapetalae</taxon>
        <taxon>Caryophyllales</taxon>
        <taxon>Chenopodiaceae</taxon>
        <taxon>Chenopodioideae</taxon>
        <taxon>Atripliceae</taxon>
        <taxon>Chenopodium</taxon>
    </lineage>
</organism>
<protein>
    <recommendedName>
        <fullName evidence="3">F-box domain-containing protein</fullName>
    </recommendedName>
</protein>
<name>A0A803N075_CHEQI</name>
<dbReference type="Proteomes" id="UP000596660">
    <property type="component" value="Unplaced"/>
</dbReference>
<dbReference type="Gramene" id="AUR62038359-RA">
    <property type="protein sequence ID" value="AUR62038359-RA:cds"/>
    <property type="gene ID" value="AUR62038359"/>
</dbReference>
<sequence length="247" mass="28331">MDNREDRVALRLCEKRMCVMSKNESFDRISWLPEHVLHVILDKLPLKDAGRSSTKDAGWKEIDEDSVYYSIYFSVLASKGLCSLNVHGCKFSSNMSIAFSSLQYLSLSYVVIDKGDVMNTTRSSPAIEILEFDHCTYWIETLELSVFPRLKKATFLENYDWLSNRRIQPTAEKLLLIKNERMDHTGLECFKSDAFTTCIQVKKIDIDCPDLECFKFQGGGPKKIFINCPSLRQFHYVGDEIPGVAII</sequence>
<evidence type="ECO:0008006" key="3">
    <source>
        <dbReference type="Google" id="ProtNLM"/>
    </source>
</evidence>
<accession>A0A803N075</accession>
<proteinExistence type="predicted"/>
<reference evidence="1" key="1">
    <citation type="journal article" date="2017" name="Nature">
        <title>The genome of Chenopodium quinoa.</title>
        <authorList>
            <person name="Jarvis D.E."/>
            <person name="Ho Y.S."/>
            <person name="Lightfoot D.J."/>
            <person name="Schmoeckel S.M."/>
            <person name="Li B."/>
            <person name="Borm T.J.A."/>
            <person name="Ohyanagi H."/>
            <person name="Mineta K."/>
            <person name="Michell C.T."/>
            <person name="Saber N."/>
            <person name="Kharbatia N.M."/>
            <person name="Rupper R.R."/>
            <person name="Sharp A.R."/>
            <person name="Dally N."/>
            <person name="Boughton B.A."/>
            <person name="Woo Y.H."/>
            <person name="Gao G."/>
            <person name="Schijlen E.G.W.M."/>
            <person name="Guo X."/>
            <person name="Momin A.A."/>
            <person name="Negrao S."/>
            <person name="Al-Babili S."/>
            <person name="Gehring C."/>
            <person name="Roessner U."/>
            <person name="Jung C."/>
            <person name="Murphy K."/>
            <person name="Arold S.T."/>
            <person name="Gojobori T."/>
            <person name="van der Linden C.G."/>
            <person name="van Loo E.N."/>
            <person name="Jellen E.N."/>
            <person name="Maughan P.J."/>
            <person name="Tester M."/>
        </authorList>
    </citation>
    <scope>NUCLEOTIDE SEQUENCE [LARGE SCALE GENOMIC DNA]</scope>
    <source>
        <strain evidence="1">cv. PI 614886</strain>
    </source>
</reference>
<keyword evidence="2" id="KW-1185">Reference proteome</keyword>
<dbReference type="SUPFAM" id="SSF81383">
    <property type="entry name" value="F-box domain"/>
    <property type="match status" value="1"/>
</dbReference>
<dbReference type="InterPro" id="IPR053772">
    <property type="entry name" value="At1g61320/At1g61330-like"/>
</dbReference>
<evidence type="ECO:0000313" key="1">
    <source>
        <dbReference type="EnsemblPlants" id="AUR62038359-RA:cds"/>
    </source>
</evidence>
<dbReference type="EnsemblPlants" id="AUR62038359-RA">
    <property type="protein sequence ID" value="AUR62038359-RA:cds"/>
    <property type="gene ID" value="AUR62038359"/>
</dbReference>
<evidence type="ECO:0000313" key="2">
    <source>
        <dbReference type="Proteomes" id="UP000596660"/>
    </source>
</evidence>
<reference evidence="1" key="2">
    <citation type="submission" date="2021-03" db="UniProtKB">
        <authorList>
            <consortium name="EnsemblPlants"/>
        </authorList>
    </citation>
    <scope>IDENTIFICATION</scope>
</reference>
<dbReference type="PANTHER" id="PTHR34145:SF28">
    <property type="entry name" value="F-BOX DOMAIN-CONTAINING PROTEIN"/>
    <property type="match status" value="1"/>
</dbReference>
<dbReference type="InterPro" id="IPR032675">
    <property type="entry name" value="LRR_dom_sf"/>
</dbReference>
<dbReference type="AlphaFoldDB" id="A0A803N075"/>
<dbReference type="SUPFAM" id="SSF52047">
    <property type="entry name" value="RNI-like"/>
    <property type="match status" value="1"/>
</dbReference>
<dbReference type="PANTHER" id="PTHR34145">
    <property type="entry name" value="OS02G0105600 PROTEIN"/>
    <property type="match status" value="1"/>
</dbReference>
<dbReference type="Gene3D" id="3.80.10.10">
    <property type="entry name" value="Ribonuclease Inhibitor"/>
    <property type="match status" value="1"/>
</dbReference>
<dbReference type="InterPro" id="IPR036047">
    <property type="entry name" value="F-box-like_dom_sf"/>
</dbReference>